<dbReference type="EMBL" id="CP003617">
    <property type="protein sequence ID" value="AFZ10924.1"/>
    <property type="molecule type" value="Genomic_DNA"/>
</dbReference>
<organism evidence="6 7">
    <name type="scientific">Phormidium nigroviride PCC 7112</name>
    <dbReference type="NCBI Taxonomy" id="179408"/>
    <lineage>
        <taxon>Bacteria</taxon>
        <taxon>Bacillati</taxon>
        <taxon>Cyanobacteriota</taxon>
        <taxon>Cyanophyceae</taxon>
        <taxon>Oscillatoriophycideae</taxon>
        <taxon>Oscillatoriales</taxon>
        <taxon>Oscillatoriaceae</taxon>
        <taxon>Phormidium</taxon>
    </lineage>
</organism>
<evidence type="ECO:0000256" key="3">
    <source>
        <dbReference type="ARBA" id="ARBA00022840"/>
    </source>
</evidence>
<keyword evidence="3" id="KW-0067">ATP-binding</keyword>
<dbReference type="Gene3D" id="3.40.50.300">
    <property type="entry name" value="P-loop containing nucleotide triphosphate hydrolases"/>
    <property type="match status" value="1"/>
</dbReference>
<evidence type="ECO:0000259" key="5">
    <source>
        <dbReference type="PROSITE" id="PS51206"/>
    </source>
</evidence>
<feature type="domain" description="SF3 helicase" evidence="5">
    <location>
        <begin position="432"/>
        <end position="587"/>
    </location>
</feature>
<dbReference type="Proteomes" id="UP000010478">
    <property type="component" value="Plasmid pOSC7112.03"/>
</dbReference>
<dbReference type="GO" id="GO:0016787">
    <property type="term" value="F:hydrolase activity"/>
    <property type="evidence" value="ECO:0007669"/>
    <property type="project" value="UniProtKB-KW"/>
</dbReference>
<dbReference type="KEGG" id="oni:Osc7112_6839"/>
<dbReference type="InterPro" id="IPR051620">
    <property type="entry name" value="ORF904-like_C"/>
</dbReference>
<dbReference type="InterPro" id="IPR014015">
    <property type="entry name" value="Helicase_SF3_DNA-vir"/>
</dbReference>
<proteinExistence type="predicted"/>
<dbReference type="GO" id="GO:0005524">
    <property type="term" value="F:ATP binding"/>
    <property type="evidence" value="ECO:0007669"/>
    <property type="project" value="UniProtKB-KW"/>
</dbReference>
<dbReference type="Pfam" id="PF12965">
    <property type="entry name" value="DUF3854"/>
    <property type="match status" value="1"/>
</dbReference>
<dbReference type="HOGENOM" id="CLU_012156_0_0_3"/>
<dbReference type="OrthoDB" id="505390at2"/>
<geneLocation type="plasmid" evidence="6 7">
    <name>pOSC7112.03</name>
</geneLocation>
<dbReference type="Pfam" id="PF19263">
    <property type="entry name" value="DUF5906"/>
    <property type="match status" value="1"/>
</dbReference>
<dbReference type="InterPro" id="IPR027417">
    <property type="entry name" value="P-loop_NTPase"/>
</dbReference>
<dbReference type="InterPro" id="IPR014818">
    <property type="entry name" value="Phage/plasmid_primase_P4_C"/>
</dbReference>
<dbReference type="InterPro" id="IPR006500">
    <property type="entry name" value="Helicase_put_C_phage/plasmid"/>
</dbReference>
<dbReference type="PROSITE" id="PS51206">
    <property type="entry name" value="SF3_HELICASE_1"/>
    <property type="match status" value="1"/>
</dbReference>
<dbReference type="Pfam" id="PF08706">
    <property type="entry name" value="D5_N"/>
    <property type="match status" value="1"/>
</dbReference>
<dbReference type="InterPro" id="IPR045455">
    <property type="entry name" value="NrS-1_pol-like_helicase"/>
</dbReference>
<gene>
    <name evidence="6" type="ORF">Osc7112_6839</name>
</gene>
<name>K9VTM8_9CYAN</name>
<dbReference type="AlphaFoldDB" id="K9VTM8"/>
<evidence type="ECO:0000256" key="4">
    <source>
        <dbReference type="SAM" id="MobiDB-lite"/>
    </source>
</evidence>
<evidence type="ECO:0000313" key="7">
    <source>
        <dbReference type="Proteomes" id="UP000010478"/>
    </source>
</evidence>
<evidence type="ECO:0000256" key="1">
    <source>
        <dbReference type="ARBA" id="ARBA00022741"/>
    </source>
</evidence>
<keyword evidence="6" id="KW-0614">Plasmid</keyword>
<dbReference type="NCBIfam" id="TIGR01613">
    <property type="entry name" value="primase_Cterm"/>
    <property type="match status" value="1"/>
</dbReference>
<evidence type="ECO:0000256" key="2">
    <source>
        <dbReference type="ARBA" id="ARBA00022801"/>
    </source>
</evidence>
<dbReference type="SUPFAM" id="SSF52540">
    <property type="entry name" value="P-loop containing nucleoside triphosphate hydrolases"/>
    <property type="match status" value="1"/>
</dbReference>
<protein>
    <submittedName>
        <fullName evidence="6">Phage/plasmid primase, P4 family</fullName>
    </submittedName>
</protein>
<feature type="region of interest" description="Disordered" evidence="4">
    <location>
        <begin position="795"/>
        <end position="833"/>
    </location>
</feature>
<evidence type="ECO:0000313" key="6">
    <source>
        <dbReference type="EMBL" id="AFZ10924.1"/>
    </source>
</evidence>
<sequence>MSTTQSTQESQGLDTAQSTPNLKGLGTLCSIDKKSLTADHEAHISGRGLLNDWARACCHSASIAQASHYLGYSVKSPGLLFIGKDGQVQYRPDIREPKRGKKEPPKYLSPSGEFDAFLPPSPDNPLYWEIEALKREAFYINDVPYILITEGVFKALAGCSNRIPTISLLGVEQGLTGKARDPENQRFLVAALRRLAEAGFGFIIGFDADAATNPNVRAAERKLAKQLAKFKVPVRSITGCWEAGPKGEFKGMDDFIQNKGIEEFRAILTKAKLFGEKEGDADGEKKSKFPSADAMSREIAEDYRDKLAFNNEVLCWYHYEADTTGIWSPETDEYVESIIYQILKSKGLKNLPPTYVSSVKRFLRHELIERKWKSKAGLLPFQNGALEIATGKLYPHSPGYKFTWALPRPHSVVDTEWGKIRQWLDFATHGNIHVQNLLLAFAAAVLKGRAEVQKFLHLIGIGGSGKGTFIRLLVALIGIENTHSSTLEDWCNNRFEAAQAYCKRLLIFPDENRGTRSLGKFKQVTGGDWLRAEEKGQKPFKFKFEGMVVVASEFPIFGADSGSGMARRTISVPFSAAVGTRRDLDKEFLPELAAFTNYLLSLDDAWVENTLRGVMDIPEIGAQFWESKIREDSVAGFLNDKLILDPFAQTSIGDSPNAEGTLYQAYHQYCADQGHKPQAVKNFSPNLIECASTILGWQIEKAHTKIGKIIKGLRLRTKADEHIPTYDYELQLRCKAGDGCGDGSVTVPVTGQNLYSETITASVTDKPLSHGEENVEIQTEIKKAPVEVNESVISNADNEVSVNPSPSPEPLPVADCDPSPNPSQNPSPNPAELNEDELNLVEMIRVATAEPDPEAARRAAADILPILKDVCARGAANREKVWAALTESERTTFSALSAEPLALTDNPQEPESLQPAPEPELIASADAEKLREIATVWWPEYYPEQLQTLITQMFGHCAPGTRYGVATITAWLASEDAVVRERIGELIRRRSEGSC</sequence>
<dbReference type="SMART" id="SM00885">
    <property type="entry name" value="D5_N"/>
    <property type="match status" value="1"/>
</dbReference>
<dbReference type="InterPro" id="IPR024385">
    <property type="entry name" value="DUF3854"/>
</dbReference>
<dbReference type="RefSeq" id="WP_015179886.1">
    <property type="nucleotide sequence ID" value="NC_019731.1"/>
</dbReference>
<dbReference type="PANTHER" id="PTHR35372:SF2">
    <property type="entry name" value="SF3 HELICASE DOMAIN-CONTAINING PROTEIN"/>
    <property type="match status" value="1"/>
</dbReference>
<keyword evidence="2" id="KW-0378">Hydrolase</keyword>
<keyword evidence="7" id="KW-1185">Reference proteome</keyword>
<accession>K9VTM8</accession>
<feature type="compositionally biased region" description="Pro residues" evidence="4">
    <location>
        <begin position="819"/>
        <end position="829"/>
    </location>
</feature>
<keyword evidence="1" id="KW-0547">Nucleotide-binding</keyword>
<dbReference type="PANTHER" id="PTHR35372">
    <property type="entry name" value="ATP BINDING PROTEIN-RELATED"/>
    <property type="match status" value="1"/>
</dbReference>
<reference evidence="6 7" key="1">
    <citation type="submission" date="2012-05" db="EMBL/GenBank/DDBJ databases">
        <title>Finished plasmid 3 of genome of Oscillatoria sp. PCC 7112.</title>
        <authorList>
            <consortium name="US DOE Joint Genome Institute"/>
            <person name="Gugger M."/>
            <person name="Coursin T."/>
            <person name="Rippka R."/>
            <person name="Tandeau De Marsac N."/>
            <person name="Huntemann M."/>
            <person name="Wei C.-L."/>
            <person name="Han J."/>
            <person name="Detter J.C."/>
            <person name="Han C."/>
            <person name="Tapia R."/>
            <person name="Davenport K."/>
            <person name="Daligault H."/>
            <person name="Erkkila T."/>
            <person name="Gu W."/>
            <person name="Munk A.C.C."/>
            <person name="Teshima H."/>
            <person name="Xu Y."/>
            <person name="Chain P."/>
            <person name="Chen A."/>
            <person name="Krypides N."/>
            <person name="Mavromatis K."/>
            <person name="Markowitz V."/>
            <person name="Szeto E."/>
            <person name="Ivanova N."/>
            <person name="Mikhailova N."/>
            <person name="Ovchinnikova G."/>
            <person name="Pagani I."/>
            <person name="Pati A."/>
            <person name="Goodwin L."/>
            <person name="Peters L."/>
            <person name="Pitluck S."/>
            <person name="Woyke T."/>
            <person name="Kerfeld C."/>
        </authorList>
    </citation>
    <scope>NUCLEOTIDE SEQUENCE [LARGE SCALE GENOMIC DNA]</scope>
    <source>
        <strain evidence="6 7">PCC 7112</strain>
        <plasmid evidence="6 7">pOSC7112.03</plasmid>
    </source>
</reference>